<dbReference type="OMA" id="GNPCLVF"/>
<dbReference type="PROSITE" id="PS01108">
    <property type="entry name" value="RIBOSOMAL_L24"/>
    <property type="match status" value="1"/>
</dbReference>
<dbReference type="FunCoup" id="D8QZ11">
    <property type="interactions" value="1388"/>
</dbReference>
<dbReference type="InParanoid" id="D8QZ11"/>
<dbReference type="Gramene" id="EFJ34708">
    <property type="protein sequence ID" value="EFJ34708"/>
    <property type="gene ID" value="SELMODRAFT_230291"/>
</dbReference>
<evidence type="ECO:0000256" key="3">
    <source>
        <dbReference type="ARBA" id="ARBA00023274"/>
    </source>
</evidence>
<dbReference type="Proteomes" id="UP000001514">
    <property type="component" value="Unassembled WGS sequence"/>
</dbReference>
<comment type="similarity">
    <text evidence="1 4">Belongs to the universal ribosomal protein uL24 family.</text>
</comment>
<dbReference type="GO" id="GO:0006412">
    <property type="term" value="P:translation"/>
    <property type="evidence" value="ECO:0000318"/>
    <property type="project" value="GO_Central"/>
</dbReference>
<dbReference type="InterPro" id="IPR041988">
    <property type="entry name" value="Ribosomal_uL24_KOW"/>
</dbReference>
<dbReference type="HOGENOM" id="CLU_093315_1_0_1"/>
<dbReference type="HAMAP" id="MF_01326_B">
    <property type="entry name" value="Ribosomal_uL24_B"/>
    <property type="match status" value="1"/>
</dbReference>
<dbReference type="GO" id="GO:1990904">
    <property type="term" value="C:ribonucleoprotein complex"/>
    <property type="evidence" value="ECO:0007669"/>
    <property type="project" value="UniProtKB-KW"/>
</dbReference>
<evidence type="ECO:0000259" key="6">
    <source>
        <dbReference type="SMART" id="SM00739"/>
    </source>
</evidence>
<evidence type="ECO:0000256" key="1">
    <source>
        <dbReference type="ARBA" id="ARBA00010618"/>
    </source>
</evidence>
<keyword evidence="8" id="KW-1185">Reference proteome</keyword>
<keyword evidence="3 4" id="KW-0687">Ribonucleoprotein</keyword>
<dbReference type="EMBL" id="GL377569">
    <property type="protein sequence ID" value="EFJ34708.1"/>
    <property type="molecule type" value="Genomic_DNA"/>
</dbReference>
<reference evidence="7 8" key="1">
    <citation type="journal article" date="2011" name="Science">
        <title>The Selaginella genome identifies genetic changes associated with the evolution of vascular plants.</title>
        <authorList>
            <person name="Banks J.A."/>
            <person name="Nishiyama T."/>
            <person name="Hasebe M."/>
            <person name="Bowman J.L."/>
            <person name="Gribskov M."/>
            <person name="dePamphilis C."/>
            <person name="Albert V.A."/>
            <person name="Aono N."/>
            <person name="Aoyama T."/>
            <person name="Ambrose B.A."/>
            <person name="Ashton N.W."/>
            <person name="Axtell M.J."/>
            <person name="Barker E."/>
            <person name="Barker M.S."/>
            <person name="Bennetzen J.L."/>
            <person name="Bonawitz N.D."/>
            <person name="Chapple C."/>
            <person name="Cheng C."/>
            <person name="Correa L.G."/>
            <person name="Dacre M."/>
            <person name="DeBarry J."/>
            <person name="Dreyer I."/>
            <person name="Elias M."/>
            <person name="Engstrom E.M."/>
            <person name="Estelle M."/>
            <person name="Feng L."/>
            <person name="Finet C."/>
            <person name="Floyd S.K."/>
            <person name="Frommer W.B."/>
            <person name="Fujita T."/>
            <person name="Gramzow L."/>
            <person name="Gutensohn M."/>
            <person name="Harholt J."/>
            <person name="Hattori M."/>
            <person name="Heyl A."/>
            <person name="Hirai T."/>
            <person name="Hiwatashi Y."/>
            <person name="Ishikawa M."/>
            <person name="Iwata M."/>
            <person name="Karol K.G."/>
            <person name="Koehler B."/>
            <person name="Kolukisaoglu U."/>
            <person name="Kubo M."/>
            <person name="Kurata T."/>
            <person name="Lalonde S."/>
            <person name="Li K."/>
            <person name="Li Y."/>
            <person name="Litt A."/>
            <person name="Lyons E."/>
            <person name="Manning G."/>
            <person name="Maruyama T."/>
            <person name="Michael T.P."/>
            <person name="Mikami K."/>
            <person name="Miyazaki S."/>
            <person name="Morinaga S."/>
            <person name="Murata T."/>
            <person name="Mueller-Roeber B."/>
            <person name="Nelson D.R."/>
            <person name="Obara M."/>
            <person name="Oguri Y."/>
            <person name="Olmstead R.G."/>
            <person name="Onodera N."/>
            <person name="Petersen B.L."/>
            <person name="Pils B."/>
            <person name="Prigge M."/>
            <person name="Rensing S.A."/>
            <person name="Riano-Pachon D.M."/>
            <person name="Roberts A.W."/>
            <person name="Sato Y."/>
            <person name="Scheller H.V."/>
            <person name="Schulz B."/>
            <person name="Schulz C."/>
            <person name="Shakirov E.V."/>
            <person name="Shibagaki N."/>
            <person name="Shinohara N."/>
            <person name="Shippen D.E."/>
            <person name="Soerensen I."/>
            <person name="Sotooka R."/>
            <person name="Sugimoto N."/>
            <person name="Sugita M."/>
            <person name="Sumikawa N."/>
            <person name="Tanurdzic M."/>
            <person name="Theissen G."/>
            <person name="Ulvskov P."/>
            <person name="Wakazuki S."/>
            <person name="Weng J.K."/>
            <person name="Willats W.W."/>
            <person name="Wipf D."/>
            <person name="Wolf P.G."/>
            <person name="Yang L."/>
            <person name="Zimmer A.D."/>
            <person name="Zhu Q."/>
            <person name="Mitros T."/>
            <person name="Hellsten U."/>
            <person name="Loque D."/>
            <person name="Otillar R."/>
            <person name="Salamov A."/>
            <person name="Schmutz J."/>
            <person name="Shapiro H."/>
            <person name="Lindquist E."/>
            <person name="Lucas S."/>
            <person name="Rokhsar D."/>
            <person name="Grigoriev I.V."/>
        </authorList>
    </citation>
    <scope>NUCLEOTIDE SEQUENCE [LARGE SCALE GENOMIC DNA]</scope>
</reference>
<dbReference type="GO" id="GO:0005739">
    <property type="term" value="C:mitochondrion"/>
    <property type="evidence" value="ECO:0000318"/>
    <property type="project" value="GO_Central"/>
</dbReference>
<dbReference type="InterPro" id="IPR005824">
    <property type="entry name" value="KOW"/>
</dbReference>
<evidence type="ECO:0000313" key="8">
    <source>
        <dbReference type="Proteomes" id="UP000001514"/>
    </source>
</evidence>
<dbReference type="AlphaFoldDB" id="D8QZ11"/>
<name>D8QZ11_SELML</name>
<dbReference type="Gene3D" id="2.30.30.30">
    <property type="match status" value="1"/>
</dbReference>
<dbReference type="InterPro" id="IPR057264">
    <property type="entry name" value="Ribosomal_uL24_C"/>
</dbReference>
<dbReference type="NCBIfam" id="TIGR01079">
    <property type="entry name" value="rplX_bact"/>
    <property type="match status" value="1"/>
</dbReference>
<dbReference type="InterPro" id="IPR014722">
    <property type="entry name" value="Rib_uL2_dom2"/>
</dbReference>
<dbReference type="InterPro" id="IPR008991">
    <property type="entry name" value="Translation_prot_SH3-like_sf"/>
</dbReference>
<dbReference type="GO" id="GO:0003723">
    <property type="term" value="F:RNA binding"/>
    <property type="evidence" value="ECO:0007669"/>
    <property type="project" value="InterPro"/>
</dbReference>
<dbReference type="InterPro" id="IPR003256">
    <property type="entry name" value="Ribosomal_uL24"/>
</dbReference>
<dbReference type="SUPFAM" id="SSF50104">
    <property type="entry name" value="Translation proteins SH3-like domain"/>
    <property type="match status" value="1"/>
</dbReference>
<dbReference type="InterPro" id="IPR005825">
    <property type="entry name" value="Ribosomal_uL24_CS"/>
</dbReference>
<accession>D8QZ11</accession>
<sequence>MASLASSMAGLSLGFSSSSGWNRRLAPLQVSPAIRKWELKKLKEKKKMHVRLGDTVKVISGSDKGKVGEVTKLYRKWSRIIVKDVNMVTKHMKPKEKGESGQILQVEAPIHSSNVQLYSISAEVVSRVGHKVLEDGTKVRYLIKTGEVIDSIERWKKLRFRDKDKDKEKDSKAGEQKKSDGDKQ</sequence>
<dbReference type="GO" id="GO:0005840">
    <property type="term" value="C:ribosome"/>
    <property type="evidence" value="ECO:0007669"/>
    <property type="project" value="UniProtKB-KW"/>
</dbReference>
<evidence type="ECO:0000313" key="7">
    <source>
        <dbReference type="EMBL" id="EFJ34708.1"/>
    </source>
</evidence>
<keyword evidence="2 4" id="KW-0689">Ribosomal protein</keyword>
<organism evidence="8">
    <name type="scientific">Selaginella moellendorffii</name>
    <name type="common">Spikemoss</name>
    <dbReference type="NCBI Taxonomy" id="88036"/>
    <lineage>
        <taxon>Eukaryota</taxon>
        <taxon>Viridiplantae</taxon>
        <taxon>Streptophyta</taxon>
        <taxon>Embryophyta</taxon>
        <taxon>Tracheophyta</taxon>
        <taxon>Lycopodiopsida</taxon>
        <taxon>Selaginellales</taxon>
        <taxon>Selaginellaceae</taxon>
        <taxon>Selaginella</taxon>
    </lineage>
</organism>
<dbReference type="SMART" id="SM00739">
    <property type="entry name" value="KOW"/>
    <property type="match status" value="1"/>
</dbReference>
<dbReference type="PANTHER" id="PTHR12903">
    <property type="entry name" value="MITOCHONDRIAL RIBOSOMAL PROTEIN L24"/>
    <property type="match status" value="1"/>
</dbReference>
<dbReference type="STRING" id="88036.D8QZ11"/>
<dbReference type="GO" id="GO:0003735">
    <property type="term" value="F:structural constituent of ribosome"/>
    <property type="evidence" value="ECO:0007669"/>
    <property type="project" value="InterPro"/>
</dbReference>
<dbReference type="Pfam" id="PF00467">
    <property type="entry name" value="KOW"/>
    <property type="match status" value="1"/>
</dbReference>
<dbReference type="eggNOG" id="KOG1708">
    <property type="taxonomic scope" value="Eukaryota"/>
</dbReference>
<evidence type="ECO:0000256" key="5">
    <source>
        <dbReference type="SAM" id="MobiDB-lite"/>
    </source>
</evidence>
<dbReference type="KEGG" id="smo:SELMODRAFT_230291"/>
<feature type="region of interest" description="Disordered" evidence="5">
    <location>
        <begin position="160"/>
        <end position="184"/>
    </location>
</feature>
<evidence type="ECO:0000256" key="4">
    <source>
        <dbReference type="RuleBase" id="RU003477"/>
    </source>
</evidence>
<dbReference type="Pfam" id="PF17136">
    <property type="entry name" value="ribosomal_L24"/>
    <property type="match status" value="1"/>
</dbReference>
<proteinExistence type="inferred from homology"/>
<dbReference type="CDD" id="cd06089">
    <property type="entry name" value="KOW_RPL26"/>
    <property type="match status" value="1"/>
</dbReference>
<evidence type="ECO:0000256" key="2">
    <source>
        <dbReference type="ARBA" id="ARBA00022980"/>
    </source>
</evidence>
<protein>
    <recommendedName>
        <fullName evidence="6">KOW domain-containing protein</fullName>
    </recommendedName>
</protein>
<gene>
    <name evidence="7" type="ORF">SELMODRAFT_230291</name>
</gene>
<feature type="domain" description="KOW" evidence="6">
    <location>
        <begin position="49"/>
        <end position="76"/>
    </location>
</feature>